<dbReference type="PANTHER" id="PTHR38436:SF1">
    <property type="entry name" value="ESTER CYCLASE"/>
    <property type="match status" value="1"/>
</dbReference>
<dbReference type="PANTHER" id="PTHR38436">
    <property type="entry name" value="POLYKETIDE CYCLASE SNOAL-LIKE DOMAIN"/>
    <property type="match status" value="1"/>
</dbReference>
<dbReference type="RefSeq" id="WP_339968109.1">
    <property type="nucleotide sequence ID" value="NZ_JAWMWG010000001.1"/>
</dbReference>
<evidence type="ECO:0000259" key="1">
    <source>
        <dbReference type="Pfam" id="PF12680"/>
    </source>
</evidence>
<dbReference type="Gene3D" id="3.10.450.50">
    <property type="match status" value="1"/>
</dbReference>
<protein>
    <submittedName>
        <fullName evidence="2">Nuclear transport factor 2 family protein</fullName>
    </submittedName>
</protein>
<feature type="domain" description="SnoaL-like" evidence="1">
    <location>
        <begin position="7"/>
        <end position="101"/>
    </location>
</feature>
<name>A0ABU8SFB3_9LACO</name>
<keyword evidence="3" id="KW-1185">Reference proteome</keyword>
<dbReference type="InterPro" id="IPR037401">
    <property type="entry name" value="SnoaL-like"/>
</dbReference>
<gene>
    <name evidence="2" type="ORF">R4Y45_00290</name>
</gene>
<accession>A0ABU8SFB3</accession>
<dbReference type="EMBL" id="JAWMWG010000001">
    <property type="protein sequence ID" value="MEJ6347700.1"/>
    <property type="molecule type" value="Genomic_DNA"/>
</dbReference>
<dbReference type="Pfam" id="PF12680">
    <property type="entry name" value="SnoaL_2"/>
    <property type="match status" value="1"/>
</dbReference>
<proteinExistence type="predicted"/>
<dbReference type="InterPro" id="IPR032710">
    <property type="entry name" value="NTF2-like_dom_sf"/>
</dbReference>
<sequence>MTNKELVKQFYEDVFTNGDLSKLDEYMKEDYIQHNPTVEDGRAGFKKFIEKFLTFNPTIEIIQLSGDDDLVYVFFKCTMGNGHINKVCDIYRLEDGQLAEHWDILQHNVENVESVNNNGIF</sequence>
<dbReference type="Proteomes" id="UP001377804">
    <property type="component" value="Unassembled WGS sequence"/>
</dbReference>
<dbReference type="InterPro" id="IPR009959">
    <property type="entry name" value="Cyclase_SnoaL-like"/>
</dbReference>
<evidence type="ECO:0000313" key="3">
    <source>
        <dbReference type="Proteomes" id="UP001377804"/>
    </source>
</evidence>
<evidence type="ECO:0000313" key="2">
    <source>
        <dbReference type="EMBL" id="MEJ6347700.1"/>
    </source>
</evidence>
<organism evidence="2 3">
    <name type="scientific">Holzapfeliella saturejae</name>
    <dbReference type="NCBI Taxonomy" id="3082953"/>
    <lineage>
        <taxon>Bacteria</taxon>
        <taxon>Bacillati</taxon>
        <taxon>Bacillota</taxon>
        <taxon>Bacilli</taxon>
        <taxon>Lactobacillales</taxon>
        <taxon>Lactobacillaceae</taxon>
        <taxon>Holzapfeliella</taxon>
    </lineage>
</organism>
<dbReference type="SUPFAM" id="SSF54427">
    <property type="entry name" value="NTF2-like"/>
    <property type="match status" value="1"/>
</dbReference>
<reference evidence="2 3" key="1">
    <citation type="submission" date="2023-10" db="EMBL/GenBank/DDBJ databases">
        <title>Holzapfeliella saturejae sp. nov. isolated from Satureja montana flowers.</title>
        <authorList>
            <person name="Alcantara C."/>
            <person name="Zuniga M."/>
            <person name="Landete J.M."/>
            <person name="Monedero V."/>
        </authorList>
    </citation>
    <scope>NUCLEOTIDE SEQUENCE [LARGE SCALE GENOMIC DNA]</scope>
    <source>
        <strain evidence="2 3">He02</strain>
    </source>
</reference>
<comment type="caution">
    <text evidence="2">The sequence shown here is derived from an EMBL/GenBank/DDBJ whole genome shotgun (WGS) entry which is preliminary data.</text>
</comment>